<dbReference type="RefSeq" id="WP_169927903.1">
    <property type="nucleotide sequence ID" value="NZ_CP012333.1"/>
</dbReference>
<dbReference type="Pfam" id="PF13517">
    <property type="entry name" value="FG-GAP_3"/>
    <property type="match status" value="1"/>
</dbReference>
<accession>A0A0K1Q0M0</accession>
<dbReference type="InterPro" id="IPR028994">
    <property type="entry name" value="Integrin_alpha_N"/>
</dbReference>
<dbReference type="PANTHER" id="PTHR16026">
    <property type="entry name" value="CARTILAGE ACIDIC PROTEIN 1"/>
    <property type="match status" value="1"/>
</dbReference>
<evidence type="ECO:0000313" key="3">
    <source>
        <dbReference type="EMBL" id="AKU99277.1"/>
    </source>
</evidence>
<dbReference type="InterPro" id="IPR027039">
    <property type="entry name" value="Crtac1"/>
</dbReference>
<feature type="domain" description="ASPIC/UnbV" evidence="2">
    <location>
        <begin position="489"/>
        <end position="553"/>
    </location>
</feature>
<protein>
    <recommendedName>
        <fullName evidence="2">ASPIC/UnbV domain-containing protein</fullName>
    </recommendedName>
</protein>
<dbReference type="PATRIC" id="fig|1391654.3.peg.6032"/>
<keyword evidence="1" id="KW-0732">Signal</keyword>
<evidence type="ECO:0000259" key="2">
    <source>
        <dbReference type="Pfam" id="PF07593"/>
    </source>
</evidence>
<dbReference type="STRING" id="1391654.AKJ09_05941"/>
<dbReference type="InterPro" id="IPR011519">
    <property type="entry name" value="UnbV_ASPIC"/>
</dbReference>
<keyword evidence="4" id="KW-1185">Reference proteome</keyword>
<dbReference type="Pfam" id="PF07593">
    <property type="entry name" value="UnbV_ASPIC"/>
    <property type="match status" value="1"/>
</dbReference>
<reference evidence="3 4" key="1">
    <citation type="submission" date="2015-08" db="EMBL/GenBank/DDBJ databases">
        <authorList>
            <person name="Babu N.S."/>
            <person name="Beckwith C.J."/>
            <person name="Beseler K.G."/>
            <person name="Brison A."/>
            <person name="Carone J.V."/>
            <person name="Caskin T.P."/>
            <person name="Diamond M."/>
            <person name="Durham M.E."/>
            <person name="Foxe J.M."/>
            <person name="Go M."/>
            <person name="Henderson B.A."/>
            <person name="Jones I.B."/>
            <person name="McGettigan J.A."/>
            <person name="Micheletti S.J."/>
            <person name="Nasrallah M.E."/>
            <person name="Ortiz D."/>
            <person name="Piller C.R."/>
            <person name="Privatt S.R."/>
            <person name="Schneider S.L."/>
            <person name="Sharp S."/>
            <person name="Smith T.C."/>
            <person name="Stanton J.D."/>
            <person name="Ullery H.E."/>
            <person name="Wilson R.J."/>
            <person name="Serrano M.G."/>
            <person name="Buck G."/>
            <person name="Lee V."/>
            <person name="Wang Y."/>
            <person name="Carvalho R."/>
            <person name="Voegtly L."/>
            <person name="Shi R."/>
            <person name="Duckworth R."/>
            <person name="Johnson A."/>
            <person name="Loviza R."/>
            <person name="Walstead R."/>
            <person name="Shah Z."/>
            <person name="Kiflezghi M."/>
            <person name="Wade K."/>
            <person name="Ball S.L."/>
            <person name="Bradley K.W."/>
            <person name="Asai D.J."/>
            <person name="Bowman C.A."/>
            <person name="Russell D.A."/>
            <person name="Pope W.H."/>
            <person name="Jacobs-Sera D."/>
            <person name="Hendrix R.W."/>
            <person name="Hatfull G.F."/>
        </authorList>
    </citation>
    <scope>NUCLEOTIDE SEQUENCE [LARGE SCALE GENOMIC DNA]</scope>
    <source>
        <strain evidence="3 4">DSM 27648</strain>
    </source>
</reference>
<name>A0A0K1Q0M0_9BACT</name>
<sequence>MSGTACKAAPASRPQADFFVDVSEKSGIQKNNFTPNPATPIPINDHSRLALVDIDGDGWDDAVMHSLFPNPQGGVPFEHLVFLNNHDGTFRDASDESGLRKVQAGFLAFADVDNDGDQDAFAGLDIDLTGSTSQILLNDGQGHFTPKANAGVEKIAYAANAVFADFDGDGKVDLFLGNGQSSFSTKNAFLFGNGDGTFRDASSTALRGTIPSQPTNGLVACDYDNDGDQDIFVSTYGVSILNGWKQLWENQGDGTFVNVAEARGFHALATGNYYNAQTGHGRNPQPSGKIYGANGFGIDCGDVDNDGVLDIWMATISHADGSDDSRLWSDPTQLLLNGGEANGFTFTNVFLDRGLPFNEGDIDAAMVDYDNDGRLDLAVTRTDKYEGNFSDEQQKGWFGLFHQKEDGNFESVGLVSGINDPTGAAKRMKAGQNLAFADIDHDGDADLLVGGRDQGGGRPNFLFENRVGQDGQWLAIQVRGDGTKVHRDAFGTRVTVRIGNKIVLREKKSSRGTYDSIDGSTLLFGLGDTGACLDDKNQASLEIRWPDGTVDTYGPDAFSLSTYLRATYGEKTLTPAR</sequence>
<evidence type="ECO:0000313" key="4">
    <source>
        <dbReference type="Proteomes" id="UP000064967"/>
    </source>
</evidence>
<dbReference type="PANTHER" id="PTHR16026:SF0">
    <property type="entry name" value="CARTILAGE ACIDIC PROTEIN 1"/>
    <property type="match status" value="1"/>
</dbReference>
<dbReference type="KEGG" id="llu:AKJ09_05941"/>
<dbReference type="InterPro" id="IPR013517">
    <property type="entry name" value="FG-GAP"/>
</dbReference>
<dbReference type="Gene3D" id="2.130.10.130">
    <property type="entry name" value="Integrin alpha, N-terminal"/>
    <property type="match status" value="2"/>
</dbReference>
<organism evidence="3 4">
    <name type="scientific">Labilithrix luteola</name>
    <dbReference type="NCBI Taxonomy" id="1391654"/>
    <lineage>
        <taxon>Bacteria</taxon>
        <taxon>Pseudomonadati</taxon>
        <taxon>Myxococcota</taxon>
        <taxon>Polyangia</taxon>
        <taxon>Polyangiales</taxon>
        <taxon>Labilitrichaceae</taxon>
        <taxon>Labilithrix</taxon>
    </lineage>
</organism>
<proteinExistence type="predicted"/>
<gene>
    <name evidence="3" type="ORF">AKJ09_05941</name>
</gene>
<dbReference type="EMBL" id="CP012333">
    <property type="protein sequence ID" value="AKU99277.1"/>
    <property type="molecule type" value="Genomic_DNA"/>
</dbReference>
<dbReference type="AlphaFoldDB" id="A0A0K1Q0M0"/>
<dbReference type="Proteomes" id="UP000064967">
    <property type="component" value="Chromosome"/>
</dbReference>
<evidence type="ECO:0000256" key="1">
    <source>
        <dbReference type="ARBA" id="ARBA00022729"/>
    </source>
</evidence>
<dbReference type="SUPFAM" id="SSF69318">
    <property type="entry name" value="Integrin alpha N-terminal domain"/>
    <property type="match status" value="1"/>
</dbReference>